<organism evidence="5 6">
    <name type="scientific">Parelaphostrongylus tenuis</name>
    <name type="common">Meningeal worm</name>
    <dbReference type="NCBI Taxonomy" id="148309"/>
    <lineage>
        <taxon>Eukaryota</taxon>
        <taxon>Metazoa</taxon>
        <taxon>Ecdysozoa</taxon>
        <taxon>Nematoda</taxon>
        <taxon>Chromadorea</taxon>
        <taxon>Rhabditida</taxon>
        <taxon>Rhabditina</taxon>
        <taxon>Rhabditomorpha</taxon>
        <taxon>Strongyloidea</taxon>
        <taxon>Metastrongylidae</taxon>
        <taxon>Parelaphostrongylus</taxon>
    </lineage>
</organism>
<evidence type="ECO:0000256" key="1">
    <source>
        <dbReference type="ARBA" id="ARBA00022737"/>
    </source>
</evidence>
<dbReference type="SMART" id="SM00028">
    <property type="entry name" value="TPR"/>
    <property type="match status" value="11"/>
</dbReference>
<dbReference type="InterPro" id="IPR011990">
    <property type="entry name" value="TPR-like_helical_dom_sf"/>
</dbReference>
<keyword evidence="2 3" id="KW-0802">TPR repeat</keyword>
<dbReference type="GO" id="GO:0006368">
    <property type="term" value="P:transcription elongation by RNA polymerase II"/>
    <property type="evidence" value="ECO:0007669"/>
    <property type="project" value="TreeGrafter"/>
</dbReference>
<feature type="coiled-coil region" evidence="4">
    <location>
        <begin position="887"/>
        <end position="946"/>
    </location>
</feature>
<dbReference type="PANTHER" id="PTHR14027">
    <property type="entry name" value="RNA POLYMERASE-ASSOCIATED PROTEIN CTR9"/>
    <property type="match status" value="1"/>
</dbReference>
<evidence type="ECO:0000313" key="6">
    <source>
        <dbReference type="Proteomes" id="UP001196413"/>
    </source>
</evidence>
<evidence type="ECO:0000256" key="2">
    <source>
        <dbReference type="ARBA" id="ARBA00022803"/>
    </source>
</evidence>
<name>A0AAD5R8X2_PARTN</name>
<dbReference type="Gene3D" id="1.25.40.10">
    <property type="entry name" value="Tetratricopeptide repeat domain"/>
    <property type="match status" value="4"/>
</dbReference>
<feature type="repeat" description="TPR" evidence="3">
    <location>
        <begin position="778"/>
        <end position="811"/>
    </location>
</feature>
<gene>
    <name evidence="5" type="ORF">KIN20_033961</name>
</gene>
<keyword evidence="4" id="KW-0175">Coiled coil</keyword>
<dbReference type="InterPro" id="IPR031101">
    <property type="entry name" value="Ctr9"/>
</dbReference>
<evidence type="ECO:0000313" key="5">
    <source>
        <dbReference type="EMBL" id="KAJ1371920.1"/>
    </source>
</evidence>
<protein>
    <submittedName>
        <fullName evidence="5">Uncharacterized protein</fullName>
    </submittedName>
</protein>
<dbReference type="CDD" id="cd22249">
    <property type="entry name" value="UDM1_RNF168_RNF169-like"/>
    <property type="match status" value="1"/>
</dbReference>
<dbReference type="PANTHER" id="PTHR14027:SF2">
    <property type="entry name" value="RNA POLYMERASE-ASSOCIATED PROTEIN CTR9 HOMOLOG"/>
    <property type="match status" value="1"/>
</dbReference>
<dbReference type="GO" id="GO:0000993">
    <property type="term" value="F:RNA polymerase II complex binding"/>
    <property type="evidence" value="ECO:0007669"/>
    <property type="project" value="TreeGrafter"/>
</dbReference>
<dbReference type="GO" id="GO:0016593">
    <property type="term" value="C:Cdc73/Paf1 complex"/>
    <property type="evidence" value="ECO:0007669"/>
    <property type="project" value="TreeGrafter"/>
</dbReference>
<dbReference type="EMBL" id="JAHQIW010007065">
    <property type="protein sequence ID" value="KAJ1371920.1"/>
    <property type="molecule type" value="Genomic_DNA"/>
</dbReference>
<dbReference type="GO" id="GO:0006355">
    <property type="term" value="P:regulation of DNA-templated transcription"/>
    <property type="evidence" value="ECO:0007669"/>
    <property type="project" value="InterPro"/>
</dbReference>
<dbReference type="Proteomes" id="UP001196413">
    <property type="component" value="Unassembled WGS sequence"/>
</dbReference>
<dbReference type="Pfam" id="PF13424">
    <property type="entry name" value="TPR_12"/>
    <property type="match status" value="1"/>
</dbReference>
<evidence type="ECO:0000256" key="3">
    <source>
        <dbReference type="PROSITE-ProRule" id="PRU00339"/>
    </source>
</evidence>
<feature type="repeat" description="TPR" evidence="3">
    <location>
        <begin position="507"/>
        <end position="540"/>
    </location>
</feature>
<sequence>MVTGKYPIFRRTEAPIRCLCARSRLSADFQFCAGFTAALSNRVPCHSIMSRSVAIPRRDSREDEVVEISFDDLPEGVEVLEILRREKASLHYWIDLGLAYYGCGRMADFARLLEVAETEASLDYPEAENDQIRALDTLAAYYVRLGHKERTSKEKKRDLFSEATLLYTRADQLGMYALPHLTGRAYLSLVEAQASKFDQAEQELNLVLDQNLDDIPALMCKAIIFFSKQNYKAALSFLKYALRRKPDGPADMRVGIGYCLARLGLTDKARIAFERTLELRNDNVCALSALAILDYNKHTAEGVQSGFARLSQAYDLEPENPVVLVHLANYYFFKGEMEKVEPLAWHAMKWTESDEVKAVASFQLARYFHYNREYEKAFNYYYLATTYNYPTFVLPYYGLGQYYIMHGGYMQAITAFETVLKFMPNDYDTMKVLGSLYAHTVSSNAGRQEKAREMLEKVLEMNPNDMMVLFDLAQLFERVDPQEALSYYERTCQLIKSTENGQLDVLATVLNNMGTLCMTMKKYDRAKEYFEAAVANLQKDLERDLCDSKFSSYIITMRYNLARCLEHLCLFEDAEVLYKAILQEQENYTDCYNRLGCLARDRGQIYESSVWFKEALSVDPKNADSWVLIGNLHMSKHEWGPGRKKFEHVLCRIDIEDVYSLVSLGNYWMEILFDLDGTKADNPGQKRKCMHQALRMFEKALKIEPRNMWAANGIGCVLASKSLWEEALNIFSQIREATSEFYDACMNTAHAYTELGQYAVALQMYSSTIKKFSKEQDHEALIYLARAYYKAGRFSDSRHTLEKAMIEAPDSILLKFNYAFILKLMATEVLQDVMSSALQLRGAMADLRTTERMLTFISSARNDTCGGSRFVSRTLAGEEARACTDLLKQAQTYLAKAQQKDEEYERQRAKQQAEREALQRKLAQEVEEREQELREKEALRTEMRNDYVQMTKHLLRMPELCGRKN</sequence>
<feature type="repeat" description="TPR" evidence="3">
    <location>
        <begin position="589"/>
        <end position="622"/>
    </location>
</feature>
<accession>A0AAD5R8X2</accession>
<dbReference type="FunFam" id="1.25.40.10:FF:000162">
    <property type="entry name" value="CTR9 homolog, Paf1/RNA polymerase II complex component"/>
    <property type="match status" value="1"/>
</dbReference>
<dbReference type="SUPFAM" id="SSF48452">
    <property type="entry name" value="TPR-like"/>
    <property type="match status" value="4"/>
</dbReference>
<dbReference type="InterPro" id="IPR019734">
    <property type="entry name" value="TPR_rpt"/>
</dbReference>
<evidence type="ECO:0000256" key="4">
    <source>
        <dbReference type="SAM" id="Coils"/>
    </source>
</evidence>
<keyword evidence="6" id="KW-1185">Reference proteome</keyword>
<dbReference type="AlphaFoldDB" id="A0AAD5R8X2"/>
<dbReference type="Pfam" id="PF13181">
    <property type="entry name" value="TPR_8"/>
    <property type="match status" value="2"/>
</dbReference>
<proteinExistence type="predicted"/>
<reference evidence="5" key="1">
    <citation type="submission" date="2021-06" db="EMBL/GenBank/DDBJ databases">
        <title>Parelaphostrongylus tenuis whole genome reference sequence.</title>
        <authorList>
            <person name="Garwood T.J."/>
            <person name="Larsen P.A."/>
            <person name="Fountain-Jones N.M."/>
            <person name="Garbe J.R."/>
            <person name="Macchietto M.G."/>
            <person name="Kania S.A."/>
            <person name="Gerhold R.W."/>
            <person name="Richards J.E."/>
            <person name="Wolf T.M."/>
        </authorList>
    </citation>
    <scope>NUCLEOTIDE SEQUENCE</scope>
    <source>
        <strain evidence="5">MNPRO001-30</strain>
        <tissue evidence="5">Meninges</tissue>
    </source>
</reference>
<keyword evidence="1" id="KW-0677">Repeat</keyword>
<dbReference type="PROSITE" id="PS50005">
    <property type="entry name" value="TPR"/>
    <property type="match status" value="4"/>
</dbReference>
<feature type="repeat" description="TPR" evidence="3">
    <location>
        <begin position="393"/>
        <end position="426"/>
    </location>
</feature>
<dbReference type="Pfam" id="PF14559">
    <property type="entry name" value="TPR_19"/>
    <property type="match status" value="1"/>
</dbReference>
<comment type="caution">
    <text evidence="5">The sequence shown here is derived from an EMBL/GenBank/DDBJ whole genome shotgun (WGS) entry which is preliminary data.</text>
</comment>